<feature type="compositionally biased region" description="Polar residues" evidence="1">
    <location>
        <begin position="7"/>
        <end position="40"/>
    </location>
</feature>
<reference evidence="2" key="2">
    <citation type="journal article" date="2015" name="Data Brief">
        <title>Shoot transcriptome of the giant reed, Arundo donax.</title>
        <authorList>
            <person name="Barrero R.A."/>
            <person name="Guerrero F.D."/>
            <person name="Moolhuijzen P."/>
            <person name="Goolsby J.A."/>
            <person name="Tidwell J."/>
            <person name="Bellgard S.E."/>
            <person name="Bellgard M.I."/>
        </authorList>
    </citation>
    <scope>NUCLEOTIDE SEQUENCE</scope>
    <source>
        <tissue evidence="2">Shoot tissue taken approximately 20 cm above the soil surface</tissue>
    </source>
</reference>
<feature type="compositionally biased region" description="Basic and acidic residues" evidence="1">
    <location>
        <begin position="41"/>
        <end position="58"/>
    </location>
</feature>
<sequence>MQVEKCYSSSVPTGTNLVPIGTNTIDPPSSDSNIQSSFGKSQKESESNTVFVEEKYKR</sequence>
<accession>A0A0A8ZJB1</accession>
<evidence type="ECO:0000313" key="2">
    <source>
        <dbReference type="EMBL" id="JAD37768.1"/>
    </source>
</evidence>
<dbReference type="AlphaFoldDB" id="A0A0A8ZJB1"/>
<name>A0A0A8ZJB1_ARUDO</name>
<feature type="region of interest" description="Disordered" evidence="1">
    <location>
        <begin position="1"/>
        <end position="58"/>
    </location>
</feature>
<evidence type="ECO:0000256" key="1">
    <source>
        <dbReference type="SAM" id="MobiDB-lite"/>
    </source>
</evidence>
<dbReference type="EMBL" id="GBRH01260127">
    <property type="protein sequence ID" value="JAD37768.1"/>
    <property type="molecule type" value="Transcribed_RNA"/>
</dbReference>
<protein>
    <submittedName>
        <fullName evidence="2">Uncharacterized protein</fullName>
    </submittedName>
</protein>
<proteinExistence type="predicted"/>
<organism evidence="2">
    <name type="scientific">Arundo donax</name>
    <name type="common">Giant reed</name>
    <name type="synonym">Donax arundinaceus</name>
    <dbReference type="NCBI Taxonomy" id="35708"/>
    <lineage>
        <taxon>Eukaryota</taxon>
        <taxon>Viridiplantae</taxon>
        <taxon>Streptophyta</taxon>
        <taxon>Embryophyta</taxon>
        <taxon>Tracheophyta</taxon>
        <taxon>Spermatophyta</taxon>
        <taxon>Magnoliopsida</taxon>
        <taxon>Liliopsida</taxon>
        <taxon>Poales</taxon>
        <taxon>Poaceae</taxon>
        <taxon>PACMAD clade</taxon>
        <taxon>Arundinoideae</taxon>
        <taxon>Arundineae</taxon>
        <taxon>Arundo</taxon>
    </lineage>
</organism>
<reference evidence="2" key="1">
    <citation type="submission" date="2014-09" db="EMBL/GenBank/DDBJ databases">
        <authorList>
            <person name="Magalhaes I.L.F."/>
            <person name="Oliveira U."/>
            <person name="Santos F.R."/>
            <person name="Vidigal T.H.D.A."/>
            <person name="Brescovit A.D."/>
            <person name="Santos A.J."/>
        </authorList>
    </citation>
    <scope>NUCLEOTIDE SEQUENCE</scope>
    <source>
        <tissue evidence="2">Shoot tissue taken approximately 20 cm above the soil surface</tissue>
    </source>
</reference>